<evidence type="ECO:0000256" key="1">
    <source>
        <dbReference type="SAM" id="Phobius"/>
    </source>
</evidence>
<dbReference type="AlphaFoldDB" id="A0A6N7VXH6"/>
<feature type="transmembrane region" description="Helical" evidence="1">
    <location>
        <begin position="90"/>
        <end position="110"/>
    </location>
</feature>
<keyword evidence="1" id="KW-0472">Membrane</keyword>
<reference evidence="2 3" key="1">
    <citation type="submission" date="2019-08" db="EMBL/GenBank/DDBJ databases">
        <title>In-depth cultivation of the pig gut microbiome towards novel bacterial diversity and tailored functional studies.</title>
        <authorList>
            <person name="Wylensek D."/>
            <person name="Hitch T.C.A."/>
            <person name="Clavel T."/>
        </authorList>
    </citation>
    <scope>NUCLEOTIDE SEQUENCE [LARGE SCALE GENOMIC DNA]</scope>
    <source>
        <strain evidence="2 3">WCA-389-WT-5B</strain>
    </source>
</reference>
<dbReference type="Pfam" id="PF04246">
    <property type="entry name" value="RseC_MucC"/>
    <property type="match status" value="1"/>
</dbReference>
<evidence type="ECO:0000313" key="3">
    <source>
        <dbReference type="Proteomes" id="UP000441455"/>
    </source>
</evidence>
<feature type="transmembrane region" description="Helical" evidence="1">
    <location>
        <begin position="63"/>
        <end position="84"/>
    </location>
</feature>
<dbReference type="Proteomes" id="UP000441455">
    <property type="component" value="Unassembled WGS sequence"/>
</dbReference>
<accession>A0A6N7VXH6</accession>
<keyword evidence="1" id="KW-0812">Transmembrane</keyword>
<dbReference type="RefSeq" id="WP_022487690.1">
    <property type="nucleotide sequence ID" value="NZ_JAYLVM010000124.1"/>
</dbReference>
<evidence type="ECO:0000313" key="2">
    <source>
        <dbReference type="EMBL" id="MSS81801.1"/>
    </source>
</evidence>
<name>A0A6N7VXH6_ACIFE</name>
<protein>
    <submittedName>
        <fullName evidence="2">SoxR reducing system RseC family protein</fullName>
    </submittedName>
</protein>
<keyword evidence="1" id="KW-1133">Transmembrane helix</keyword>
<proteinExistence type="predicted"/>
<dbReference type="EMBL" id="VULN01000004">
    <property type="protein sequence ID" value="MSS81801.1"/>
    <property type="molecule type" value="Genomic_DNA"/>
</dbReference>
<comment type="caution">
    <text evidence="2">The sequence shown here is derived from an EMBL/GenBank/DDBJ whole genome shotgun (WGS) entry which is preliminary data.</text>
</comment>
<sequence length="145" mass="16202">MSNNNVYVGKVIAVNKQRAKVKIEQRPGEQRPKMLDCWNACEAKRGTRVIVGKQSLDEKKAQMIVYGIPVLTALAGAAFGRAIAHFFSAPVWQIVVLSTLVWLALGLVYARNFKKSVRTKVEQWTITGYFSDGEIYDAKGKKVEV</sequence>
<dbReference type="OrthoDB" id="3034695at2"/>
<gene>
    <name evidence="2" type="ORF">FX155_04165</name>
</gene>
<organism evidence="2 3">
    <name type="scientific">Acidaminococcus fermentans</name>
    <dbReference type="NCBI Taxonomy" id="905"/>
    <lineage>
        <taxon>Bacteria</taxon>
        <taxon>Bacillati</taxon>
        <taxon>Bacillota</taxon>
        <taxon>Negativicutes</taxon>
        <taxon>Acidaminococcales</taxon>
        <taxon>Acidaminococcaceae</taxon>
        <taxon>Acidaminococcus</taxon>
    </lineage>
</organism>